<dbReference type="SUPFAM" id="SSF82549">
    <property type="entry name" value="DAK1/DegV-like"/>
    <property type="match status" value="1"/>
</dbReference>
<evidence type="ECO:0000256" key="4">
    <source>
        <dbReference type="ARBA" id="ARBA00022840"/>
    </source>
</evidence>
<dbReference type="GO" id="GO:0005524">
    <property type="term" value="F:ATP binding"/>
    <property type="evidence" value="ECO:0007669"/>
    <property type="project" value="UniProtKB-KW"/>
</dbReference>
<sequence length="572" mass="58932">MTRICGNADDFAASALRGFCLAYHDVVRPVRGGVLRAKPGASGKVALVVGGGSGHYPAFVGYVGEGFADASVAGDIFASPSTQAIINVAREADRGGGVILGYGNYAGDVLNFGIAAQRLQAEGIETRVLATTDDVASADDAHRAARRGIAGDLTVFKITGAAAEAGLSIDDVARVGHHANDWTRTFGVAFGGCTIPGEKEKLFEVPAGRMALGLGLHGEPGIDEQAIPSAPDLATLLFERVLAEAPSGVPRTAAVLLNGLGSTKQEELFVLWDHLSALFADAGYSLVAPLVGEYATSLEMAGCSLTVTWLDDELEPFWRAAVETPALRHGVIEGDAMLALPRLPEPDVVAFEADSRDGRAGGICVAAALSKLSQALGKAEAELGRIDAQAGDGDHGQGMARGSSAADRAAQRALAKGAGARTVLGVAADAWADRAGGTSGALWGEGLRAFSTALDDTSRPTLEQLADGSDRALKRIVELGKAKPGDKTLVDALWPFVETLKTTLGGGERGAEAWRAASEAAQAAAEGTRDLVPRLGRAKTHKERSKGYPDAGALSLALATCVIADFFVETTG</sequence>
<feature type="domain" description="DhaK" evidence="6">
    <location>
        <begin position="7"/>
        <end position="327"/>
    </location>
</feature>
<dbReference type="SMART" id="SM01120">
    <property type="entry name" value="Dak2"/>
    <property type="match status" value="1"/>
</dbReference>
<proteinExistence type="predicted"/>
<organism evidence="7 8">
    <name type="scientific">Ameyamaea chiangmaiensis</name>
    <dbReference type="NCBI Taxonomy" id="442969"/>
    <lineage>
        <taxon>Bacteria</taxon>
        <taxon>Pseudomonadati</taxon>
        <taxon>Pseudomonadota</taxon>
        <taxon>Alphaproteobacteria</taxon>
        <taxon>Acetobacterales</taxon>
        <taxon>Acetobacteraceae</taxon>
        <taxon>Ameyamaea</taxon>
    </lineage>
</organism>
<dbReference type="AlphaFoldDB" id="A0A850P4T2"/>
<dbReference type="SUPFAM" id="SSF101473">
    <property type="entry name" value="DhaL-like"/>
    <property type="match status" value="1"/>
</dbReference>
<dbReference type="Proteomes" id="UP000585665">
    <property type="component" value="Unassembled WGS sequence"/>
</dbReference>
<dbReference type="GO" id="GO:0005829">
    <property type="term" value="C:cytosol"/>
    <property type="evidence" value="ECO:0007669"/>
    <property type="project" value="TreeGrafter"/>
</dbReference>
<keyword evidence="8" id="KW-1185">Reference proteome</keyword>
<dbReference type="GO" id="GO:0004371">
    <property type="term" value="F:glycerone kinase activity"/>
    <property type="evidence" value="ECO:0007669"/>
    <property type="project" value="InterPro"/>
</dbReference>
<gene>
    <name evidence="7" type="ORF">HUK82_00110</name>
</gene>
<dbReference type="FunFam" id="1.25.40.340:FF:000002">
    <property type="entry name" value="Dihydroxyacetone kinase, L subunit"/>
    <property type="match status" value="1"/>
</dbReference>
<evidence type="ECO:0000313" key="7">
    <source>
        <dbReference type="EMBL" id="NVN38968.1"/>
    </source>
</evidence>
<evidence type="ECO:0000259" key="5">
    <source>
        <dbReference type="PROSITE" id="PS51480"/>
    </source>
</evidence>
<dbReference type="Gene3D" id="1.25.40.340">
    <property type="match status" value="1"/>
</dbReference>
<dbReference type="Gene3D" id="3.30.1180.20">
    <property type="entry name" value="Dihydroxyacetone kinase, domain 2"/>
    <property type="match status" value="1"/>
</dbReference>
<evidence type="ECO:0000256" key="1">
    <source>
        <dbReference type="ARBA" id="ARBA00022679"/>
    </source>
</evidence>
<accession>A0A850P4T2</accession>
<dbReference type="InterPro" id="IPR004006">
    <property type="entry name" value="DhaK_dom"/>
</dbReference>
<keyword evidence="2" id="KW-0547">Nucleotide-binding</keyword>
<dbReference type="Gene3D" id="3.40.50.10440">
    <property type="entry name" value="Dihydroxyacetone kinase, domain 1"/>
    <property type="match status" value="1"/>
</dbReference>
<evidence type="ECO:0000259" key="6">
    <source>
        <dbReference type="PROSITE" id="PS51481"/>
    </source>
</evidence>
<protein>
    <submittedName>
        <fullName evidence="7">Dihydroxyacetone kinase family protein</fullName>
    </submittedName>
</protein>
<dbReference type="RefSeq" id="WP_176611992.1">
    <property type="nucleotide sequence ID" value="NZ_JABXXR010000001.1"/>
</dbReference>
<dbReference type="PANTHER" id="PTHR28629:SF4">
    <property type="entry name" value="TRIOKINASE_FMN CYCLASE"/>
    <property type="match status" value="1"/>
</dbReference>
<dbReference type="GO" id="GO:0019563">
    <property type="term" value="P:glycerol catabolic process"/>
    <property type="evidence" value="ECO:0007669"/>
    <property type="project" value="TreeGrafter"/>
</dbReference>
<feature type="domain" description="DhaL" evidence="5">
    <location>
        <begin position="363"/>
        <end position="565"/>
    </location>
</feature>
<dbReference type="PROSITE" id="PS51480">
    <property type="entry name" value="DHAL"/>
    <property type="match status" value="1"/>
</dbReference>
<dbReference type="Pfam" id="PF02733">
    <property type="entry name" value="Dak1"/>
    <property type="match status" value="1"/>
</dbReference>
<dbReference type="PANTHER" id="PTHR28629">
    <property type="entry name" value="TRIOKINASE/FMN CYCLASE"/>
    <property type="match status" value="1"/>
</dbReference>
<dbReference type="PROSITE" id="PS51481">
    <property type="entry name" value="DHAK"/>
    <property type="match status" value="1"/>
</dbReference>
<dbReference type="FunFam" id="3.40.50.10440:FF:000001">
    <property type="entry name" value="Dihydroxyacetone kinase, DhaK subunit"/>
    <property type="match status" value="1"/>
</dbReference>
<dbReference type="InterPro" id="IPR050861">
    <property type="entry name" value="Dihydroxyacetone_Kinase"/>
</dbReference>
<name>A0A850P4T2_9PROT</name>
<keyword evidence="3 7" id="KW-0418">Kinase</keyword>
<comment type="caution">
    <text evidence="7">The sequence shown here is derived from an EMBL/GenBank/DDBJ whole genome shotgun (WGS) entry which is preliminary data.</text>
</comment>
<evidence type="ECO:0000256" key="3">
    <source>
        <dbReference type="ARBA" id="ARBA00022777"/>
    </source>
</evidence>
<keyword evidence="4" id="KW-0067">ATP-binding</keyword>
<dbReference type="EMBL" id="JABXXR010000001">
    <property type="protein sequence ID" value="NVN38968.1"/>
    <property type="molecule type" value="Genomic_DNA"/>
</dbReference>
<dbReference type="Pfam" id="PF02734">
    <property type="entry name" value="Dak2"/>
    <property type="match status" value="1"/>
</dbReference>
<dbReference type="InterPro" id="IPR036117">
    <property type="entry name" value="DhaL_dom_sf"/>
</dbReference>
<reference evidence="7 8" key="1">
    <citation type="submission" date="2020-06" db="EMBL/GenBank/DDBJ databases">
        <title>Description of novel acetic acid bacteria.</title>
        <authorList>
            <person name="Sombolestani A."/>
        </authorList>
    </citation>
    <scope>NUCLEOTIDE SEQUENCE [LARGE SCALE GENOMIC DNA]</scope>
    <source>
        <strain evidence="7 8">LMG 27010</strain>
    </source>
</reference>
<evidence type="ECO:0000256" key="2">
    <source>
        <dbReference type="ARBA" id="ARBA00022741"/>
    </source>
</evidence>
<keyword evidence="1" id="KW-0808">Transferase</keyword>
<dbReference type="InterPro" id="IPR004007">
    <property type="entry name" value="DhaL_dom"/>
</dbReference>
<evidence type="ECO:0000313" key="8">
    <source>
        <dbReference type="Proteomes" id="UP000585665"/>
    </source>
</evidence>
<dbReference type="NCBIfam" id="NF011049">
    <property type="entry name" value="PRK14479.1"/>
    <property type="match status" value="1"/>
</dbReference>